<name>A0A8W8K8N0_MAGGI</name>
<dbReference type="Pfam" id="PF00686">
    <property type="entry name" value="CBM_20"/>
    <property type="match status" value="1"/>
</dbReference>
<feature type="domain" description="CBM20" evidence="1">
    <location>
        <begin position="51"/>
        <end position="156"/>
    </location>
</feature>
<dbReference type="GO" id="GO:0016020">
    <property type="term" value="C:membrane"/>
    <property type="evidence" value="ECO:0007669"/>
    <property type="project" value="TreeGrafter"/>
</dbReference>
<keyword evidence="3" id="KW-1185">Reference proteome</keyword>
<sequence>MNSADGIRVSFETQFNADTQTKYLAVCGSLDVLGNWEVERAVVAVTDFFQNTFTTMVGLQVDCDYSLSQKGLALAIIGSIAELGKWDIRNAKLADESPENSGKWIVTVNLPANVKFEWKWVVVWRENHTAFRWEERANRVTEVGKESCKCHAPWNEDATYKTLPQVSDGVMWTSEDDGHVEKLADDPVPDDPQGYPIVGSISSYIRDIGFLISWSVQSIKNGVVAIFQRIGGVFRGGRAHDHDD</sequence>
<dbReference type="PROSITE" id="PS51166">
    <property type="entry name" value="CBM20"/>
    <property type="match status" value="1"/>
</dbReference>
<dbReference type="PANTHER" id="PTHR15048:SF0">
    <property type="entry name" value="STARCH-BINDING DOMAIN-CONTAINING PROTEIN 1"/>
    <property type="match status" value="1"/>
</dbReference>
<evidence type="ECO:0000313" key="2">
    <source>
        <dbReference type="EnsemblMetazoa" id="G22867.13:cds"/>
    </source>
</evidence>
<protein>
    <recommendedName>
        <fullName evidence="1">CBM20 domain-containing protein</fullName>
    </recommendedName>
</protein>
<dbReference type="GO" id="GO:2001070">
    <property type="term" value="F:starch binding"/>
    <property type="evidence" value="ECO:0007669"/>
    <property type="project" value="InterPro"/>
</dbReference>
<dbReference type="PANTHER" id="PTHR15048">
    <property type="entry name" value="STARCH-BINDING DOMAIN-CONTAINING PROTEIN 1"/>
    <property type="match status" value="1"/>
</dbReference>
<reference evidence="2" key="1">
    <citation type="submission" date="2022-08" db="UniProtKB">
        <authorList>
            <consortium name="EnsemblMetazoa"/>
        </authorList>
    </citation>
    <scope>IDENTIFICATION</scope>
    <source>
        <strain evidence="2">05x7-T-G4-1.051#20</strain>
    </source>
</reference>
<evidence type="ECO:0000313" key="3">
    <source>
        <dbReference type="Proteomes" id="UP000005408"/>
    </source>
</evidence>
<organism evidence="2 3">
    <name type="scientific">Magallana gigas</name>
    <name type="common">Pacific oyster</name>
    <name type="synonym">Crassostrea gigas</name>
    <dbReference type="NCBI Taxonomy" id="29159"/>
    <lineage>
        <taxon>Eukaryota</taxon>
        <taxon>Metazoa</taxon>
        <taxon>Spiralia</taxon>
        <taxon>Lophotrochozoa</taxon>
        <taxon>Mollusca</taxon>
        <taxon>Bivalvia</taxon>
        <taxon>Autobranchia</taxon>
        <taxon>Pteriomorphia</taxon>
        <taxon>Ostreida</taxon>
        <taxon>Ostreoidea</taxon>
        <taxon>Ostreidae</taxon>
        <taxon>Magallana</taxon>
    </lineage>
</organism>
<dbReference type="AlphaFoldDB" id="A0A8W8K8N0"/>
<dbReference type="InterPro" id="IPR013784">
    <property type="entry name" value="Carb-bd-like_fold"/>
</dbReference>
<proteinExistence type="predicted"/>
<dbReference type="Proteomes" id="UP000005408">
    <property type="component" value="Unassembled WGS sequence"/>
</dbReference>
<dbReference type="InterPro" id="IPR002044">
    <property type="entry name" value="CBM20"/>
</dbReference>
<dbReference type="SUPFAM" id="SSF49452">
    <property type="entry name" value="Starch-binding domain-like"/>
    <property type="match status" value="2"/>
</dbReference>
<evidence type="ECO:0000259" key="1">
    <source>
        <dbReference type="PROSITE" id="PS51166"/>
    </source>
</evidence>
<dbReference type="EnsemblMetazoa" id="G22867.13">
    <property type="protein sequence ID" value="G22867.13:cds"/>
    <property type="gene ID" value="G22867"/>
</dbReference>
<dbReference type="SMART" id="SM01065">
    <property type="entry name" value="CBM_2"/>
    <property type="match status" value="1"/>
</dbReference>
<dbReference type="InterPro" id="IPR013783">
    <property type="entry name" value="Ig-like_fold"/>
</dbReference>
<accession>A0A8W8K8N0</accession>
<dbReference type="Gene3D" id="2.60.40.10">
    <property type="entry name" value="Immunoglobulins"/>
    <property type="match status" value="1"/>
</dbReference>